<reference evidence="13 14" key="1">
    <citation type="submission" date="2019-04" db="EMBL/GenBank/DDBJ databases">
        <title>Microbes associate with the intestines of laboratory mice.</title>
        <authorList>
            <person name="Navarre W."/>
            <person name="Wong E."/>
            <person name="Huang K."/>
            <person name="Tropini C."/>
            <person name="Ng K."/>
            <person name="Yu B."/>
        </authorList>
    </citation>
    <scope>NUCLEOTIDE SEQUENCE [LARGE SCALE GENOMIC DNA]</scope>
    <source>
        <strain evidence="13 14">NM07_P-09</strain>
    </source>
</reference>
<dbReference type="RefSeq" id="WP_136012090.1">
    <property type="nucleotide sequence ID" value="NZ_SRYE01000001.1"/>
</dbReference>
<feature type="domain" description="Desulfoferrodoxin N-terminal" evidence="12">
    <location>
        <begin position="6"/>
        <end position="36"/>
    </location>
</feature>
<comment type="function">
    <text evidence="8">Catalyzes the one-electron reduction of superoxide anion radical to hydrogen peroxide at a nonheme ferrous iron center. Plays a fundamental role in case of oxidative stress via its superoxide detoxification activity.</text>
</comment>
<dbReference type="GO" id="GO:0050605">
    <property type="term" value="F:superoxide reductase activity"/>
    <property type="evidence" value="ECO:0007669"/>
    <property type="project" value="UniProtKB-EC"/>
</dbReference>
<evidence type="ECO:0000256" key="2">
    <source>
        <dbReference type="ARBA" id="ARBA00012679"/>
    </source>
</evidence>
<dbReference type="AlphaFoldDB" id="A0A4S2F3N1"/>
<sequence>MADVKFWRCNHCGNLFYTIVDGGVTPQCCGEPMELLVADSVDAATEKHVPSIAWDGNHIEVNVGSVDHPMTPEHLIEWVALVADNGDVAIKHLTPEDAPHVRFCGKNLEHGTVYAYCNLHGLWKAEVSK</sequence>
<keyword evidence="6" id="KW-0249">Electron transport</keyword>
<evidence type="ECO:0000256" key="4">
    <source>
        <dbReference type="ARBA" id="ARBA00022448"/>
    </source>
</evidence>
<dbReference type="Pfam" id="PF01880">
    <property type="entry name" value="Desulfoferrodox"/>
    <property type="match status" value="1"/>
</dbReference>
<dbReference type="PANTHER" id="PTHR36541">
    <property type="entry name" value="SUPEROXIDE REDUCTASE-RELATED"/>
    <property type="match status" value="1"/>
</dbReference>
<comment type="caution">
    <text evidence="13">The sequence shown here is derived from an EMBL/GenBank/DDBJ whole genome shotgun (WGS) entry which is preliminary data.</text>
</comment>
<dbReference type="InterPro" id="IPR002742">
    <property type="entry name" value="Desulfoferrodoxin_Fe-bd_dom"/>
</dbReference>
<comment type="similarity">
    <text evidence="1">Belongs to the desulfoferrodoxin family.</text>
</comment>
<evidence type="ECO:0000256" key="9">
    <source>
        <dbReference type="ARBA" id="ARBA00031398"/>
    </source>
</evidence>
<dbReference type="PANTHER" id="PTHR36541:SF1">
    <property type="entry name" value="SUPEROXIDE REDUCTASE-RELATED"/>
    <property type="match status" value="1"/>
</dbReference>
<proteinExistence type="inferred from homology"/>
<dbReference type="Gene3D" id="2.60.40.730">
    <property type="entry name" value="SOR catalytic domain"/>
    <property type="match status" value="1"/>
</dbReference>
<feature type="domain" description="Desulfoferrodoxin ferrous iron-binding" evidence="11">
    <location>
        <begin position="41"/>
        <end position="125"/>
    </location>
</feature>
<organism evidence="13 14">
    <name type="scientific">Muricaecibacterium torontonense</name>
    <dbReference type="NCBI Taxonomy" id="3032871"/>
    <lineage>
        <taxon>Bacteria</taxon>
        <taxon>Bacillati</taxon>
        <taxon>Actinomycetota</taxon>
        <taxon>Coriobacteriia</taxon>
        <taxon>Coriobacteriales</taxon>
        <taxon>Atopobiaceae</taxon>
        <taxon>Muricaecibacterium</taxon>
    </lineage>
</organism>
<evidence type="ECO:0000313" key="13">
    <source>
        <dbReference type="EMBL" id="TGY63465.1"/>
    </source>
</evidence>
<dbReference type="InterPro" id="IPR051233">
    <property type="entry name" value="Desulfoferrodoxin_SOR"/>
</dbReference>
<evidence type="ECO:0000256" key="8">
    <source>
        <dbReference type="ARBA" id="ARBA00024690"/>
    </source>
</evidence>
<dbReference type="SUPFAM" id="SSF49367">
    <property type="entry name" value="Superoxide reductase-like"/>
    <property type="match status" value="1"/>
</dbReference>
<name>A0A4S2F3N1_9ACTN</name>
<dbReference type="InterPro" id="IPR036073">
    <property type="entry name" value="Desulfoferrodoxin_Fe-bd_dom_sf"/>
</dbReference>
<evidence type="ECO:0000256" key="7">
    <source>
        <dbReference type="ARBA" id="ARBA00023004"/>
    </source>
</evidence>
<dbReference type="EC" id="1.15.1.2" evidence="2"/>
<dbReference type="SUPFAM" id="SSF57802">
    <property type="entry name" value="Rubredoxin-like"/>
    <property type="match status" value="1"/>
</dbReference>
<evidence type="ECO:0000259" key="11">
    <source>
        <dbReference type="Pfam" id="PF01880"/>
    </source>
</evidence>
<dbReference type="CDD" id="cd00524">
    <property type="entry name" value="SORL"/>
    <property type="match status" value="1"/>
</dbReference>
<gene>
    <name evidence="13" type="ORF">E5334_02925</name>
</gene>
<dbReference type="EMBL" id="SRYE01000001">
    <property type="protein sequence ID" value="TGY63465.1"/>
    <property type="molecule type" value="Genomic_DNA"/>
</dbReference>
<evidence type="ECO:0000256" key="1">
    <source>
        <dbReference type="ARBA" id="ARBA00005941"/>
    </source>
</evidence>
<evidence type="ECO:0000256" key="3">
    <source>
        <dbReference type="ARBA" id="ARBA00014839"/>
    </source>
</evidence>
<keyword evidence="7" id="KW-0408">Iron</keyword>
<dbReference type="InterPro" id="IPR004462">
    <property type="entry name" value="Desulfoferrodoxin_N"/>
</dbReference>
<dbReference type="OrthoDB" id="9814936at2"/>
<dbReference type="InterPro" id="IPR038094">
    <property type="entry name" value="Desulfoferrodoxin_N_sf"/>
</dbReference>
<dbReference type="GO" id="GO:0005506">
    <property type="term" value="F:iron ion binding"/>
    <property type="evidence" value="ECO:0007669"/>
    <property type="project" value="InterPro"/>
</dbReference>
<accession>A0A4S2F3N1</accession>
<evidence type="ECO:0000256" key="6">
    <source>
        <dbReference type="ARBA" id="ARBA00022982"/>
    </source>
</evidence>
<dbReference type="Gene3D" id="2.20.28.100">
    <property type="entry name" value="Desulphoferrodoxin, N-terminal domain"/>
    <property type="match status" value="1"/>
</dbReference>
<protein>
    <recommendedName>
        <fullName evidence="3">Desulfoferrodoxin</fullName>
        <ecNumber evidence="2">1.15.1.2</ecNumber>
    </recommendedName>
    <alternativeName>
        <fullName evidence="9">Superoxide reductase</fullName>
    </alternativeName>
</protein>
<keyword evidence="5" id="KW-0479">Metal-binding</keyword>
<evidence type="ECO:0000256" key="5">
    <source>
        <dbReference type="ARBA" id="ARBA00022723"/>
    </source>
</evidence>
<keyword evidence="14" id="KW-1185">Reference proteome</keyword>
<evidence type="ECO:0000259" key="12">
    <source>
        <dbReference type="Pfam" id="PF06397"/>
    </source>
</evidence>
<keyword evidence="4" id="KW-0813">Transport</keyword>
<evidence type="ECO:0000313" key="14">
    <source>
        <dbReference type="Proteomes" id="UP000310263"/>
    </source>
</evidence>
<evidence type="ECO:0000256" key="10">
    <source>
        <dbReference type="ARBA" id="ARBA00047448"/>
    </source>
</evidence>
<dbReference type="Proteomes" id="UP000310263">
    <property type="component" value="Unassembled WGS sequence"/>
</dbReference>
<dbReference type="Pfam" id="PF06397">
    <property type="entry name" value="Desulfoferrod_N"/>
    <property type="match status" value="1"/>
</dbReference>
<comment type="catalytic activity">
    <reaction evidence="10">
        <text>reduced [rubredoxin] + superoxide + 2 H(+) = oxidized [rubredoxin] + H2O2</text>
        <dbReference type="Rhea" id="RHEA:21324"/>
        <dbReference type="Rhea" id="RHEA-COMP:10302"/>
        <dbReference type="Rhea" id="RHEA-COMP:10303"/>
        <dbReference type="ChEBI" id="CHEBI:15378"/>
        <dbReference type="ChEBI" id="CHEBI:16240"/>
        <dbReference type="ChEBI" id="CHEBI:18421"/>
        <dbReference type="ChEBI" id="CHEBI:29033"/>
        <dbReference type="ChEBI" id="CHEBI:29034"/>
        <dbReference type="EC" id="1.15.1.2"/>
    </reaction>
</comment>